<dbReference type="EMBL" id="PREZ01000003">
    <property type="protein sequence ID" value="PPA70966.1"/>
    <property type="molecule type" value="Genomic_DNA"/>
</dbReference>
<evidence type="ECO:0000313" key="3">
    <source>
        <dbReference type="EMBL" id="PPA70966.1"/>
    </source>
</evidence>
<dbReference type="InterPro" id="IPR015797">
    <property type="entry name" value="NUDIX_hydrolase-like_dom_sf"/>
</dbReference>
<comment type="caution">
    <text evidence="3">The sequence shown here is derived from an EMBL/GenBank/DDBJ whole genome shotgun (WGS) entry which is preliminary data.</text>
</comment>
<dbReference type="AlphaFoldDB" id="A0A2S5GD94"/>
<dbReference type="PROSITE" id="PS00893">
    <property type="entry name" value="NUDIX_BOX"/>
    <property type="match status" value="1"/>
</dbReference>
<protein>
    <submittedName>
        <fullName evidence="3">DNA mismatch repair protein MutT</fullName>
    </submittedName>
</protein>
<dbReference type="InterPro" id="IPR020084">
    <property type="entry name" value="NUDIX_hydrolase_CS"/>
</dbReference>
<name>A0A2S5GD94_9BACL</name>
<keyword evidence="1" id="KW-0378">Hydrolase</keyword>
<dbReference type="Proteomes" id="UP000239047">
    <property type="component" value="Unassembled WGS sequence"/>
</dbReference>
<dbReference type="CDD" id="cd04688">
    <property type="entry name" value="NUDIX_Hydrolase"/>
    <property type="match status" value="1"/>
</dbReference>
<accession>A0A2S5GD94</accession>
<dbReference type="Pfam" id="PF00293">
    <property type="entry name" value="NUDIX"/>
    <property type="match status" value="1"/>
</dbReference>
<dbReference type="PROSITE" id="PS51462">
    <property type="entry name" value="NUDIX"/>
    <property type="match status" value="1"/>
</dbReference>
<dbReference type="InterPro" id="IPR000086">
    <property type="entry name" value="NUDIX_hydrolase_dom"/>
</dbReference>
<feature type="domain" description="Nudix hydrolase" evidence="2">
    <location>
        <begin position="1"/>
        <end position="142"/>
    </location>
</feature>
<dbReference type="SUPFAM" id="SSF55811">
    <property type="entry name" value="Nudix"/>
    <property type="match status" value="1"/>
</dbReference>
<sequence length="153" mass="17593">MKPRATSLGIIMKENKILLEKQNKKHSKGNGIFYRPLGGTIELGERSRDTLVREFKEEIDADIEVKSYLACLENIYQVDGQVGHEITQLYSAGFTEKQLYEVEQFKVTEPGKKSVALWVPLETLWNEEFILYPEGVKEEVRKIVGACEEGERR</sequence>
<dbReference type="Gene3D" id="3.90.79.10">
    <property type="entry name" value="Nucleoside Triphosphate Pyrophosphohydrolase"/>
    <property type="match status" value="1"/>
</dbReference>
<keyword evidence="4" id="KW-1185">Reference proteome</keyword>
<organism evidence="3 4">
    <name type="scientific">Jeotgalibacillus proteolyticus</name>
    <dbReference type="NCBI Taxonomy" id="2082395"/>
    <lineage>
        <taxon>Bacteria</taxon>
        <taxon>Bacillati</taxon>
        <taxon>Bacillota</taxon>
        <taxon>Bacilli</taxon>
        <taxon>Bacillales</taxon>
        <taxon>Caryophanaceae</taxon>
        <taxon>Jeotgalibacillus</taxon>
    </lineage>
</organism>
<evidence type="ECO:0000313" key="4">
    <source>
        <dbReference type="Proteomes" id="UP000239047"/>
    </source>
</evidence>
<evidence type="ECO:0000259" key="2">
    <source>
        <dbReference type="PROSITE" id="PS51462"/>
    </source>
</evidence>
<dbReference type="RefSeq" id="WP_104057715.1">
    <property type="nucleotide sequence ID" value="NZ_PREZ01000003.1"/>
</dbReference>
<dbReference type="OrthoDB" id="7376250at2"/>
<gene>
    <name evidence="3" type="ORF">C4B60_09285</name>
</gene>
<reference evidence="3 4" key="1">
    <citation type="submission" date="2018-02" db="EMBL/GenBank/DDBJ databases">
        <title>Jeotgalibacillus proteolyticum sp. nov. a protease producing bacterium isolated from ocean sediments of Laizhou Bay.</title>
        <authorList>
            <person name="Li Y."/>
        </authorList>
    </citation>
    <scope>NUCLEOTIDE SEQUENCE [LARGE SCALE GENOMIC DNA]</scope>
    <source>
        <strain evidence="3 4">22-7</strain>
    </source>
</reference>
<evidence type="ECO:0000256" key="1">
    <source>
        <dbReference type="ARBA" id="ARBA00022801"/>
    </source>
</evidence>
<proteinExistence type="predicted"/>
<dbReference type="GO" id="GO:0016787">
    <property type="term" value="F:hydrolase activity"/>
    <property type="evidence" value="ECO:0007669"/>
    <property type="project" value="UniProtKB-KW"/>
</dbReference>